<feature type="domain" description="C2H2-type" evidence="17">
    <location>
        <begin position="877"/>
        <end position="904"/>
    </location>
</feature>
<evidence type="ECO:0000256" key="9">
    <source>
        <dbReference type="ARBA" id="ARBA00025783"/>
    </source>
</evidence>
<gene>
    <name evidence="19" type="primary">LOC108567507</name>
</gene>
<comment type="catalytic activity">
    <reaction evidence="13">
        <text>a 5'-end (N(7)-methyl 5'-triphosphoguanosine)-ribonucleoside in snRNA + S-adenosyl-L-methionine = a 5'-end (N(2),N(7)-dimethyl 5'-triphosphoguanosine)-ribonucleoside in snRNA + S-adenosyl-L-homocysteine + H(+)</text>
        <dbReference type="Rhea" id="RHEA:78471"/>
        <dbReference type="Rhea" id="RHEA-COMP:19085"/>
        <dbReference type="Rhea" id="RHEA-COMP:19087"/>
        <dbReference type="ChEBI" id="CHEBI:15378"/>
        <dbReference type="ChEBI" id="CHEBI:57856"/>
        <dbReference type="ChEBI" id="CHEBI:59789"/>
        <dbReference type="ChEBI" id="CHEBI:156461"/>
        <dbReference type="ChEBI" id="CHEBI:172880"/>
    </reaction>
    <physiologicalReaction direction="left-to-right" evidence="13">
        <dbReference type="Rhea" id="RHEA:78472"/>
    </physiologicalReaction>
</comment>
<comment type="similarity">
    <text evidence="9">Belongs to the methyltransferase superfamily. Trimethylguanosine synthase family.</text>
</comment>
<feature type="domain" description="C2H2-type" evidence="17">
    <location>
        <begin position="845"/>
        <end position="873"/>
    </location>
</feature>
<dbReference type="InterPro" id="IPR019012">
    <property type="entry name" value="RNA_cap_Gua-N2-MeTrfase"/>
</dbReference>
<evidence type="ECO:0000256" key="5">
    <source>
        <dbReference type="ARBA" id="ARBA00022771"/>
    </source>
</evidence>
<keyword evidence="18" id="KW-1185">Reference proteome</keyword>
<evidence type="ECO:0000256" key="7">
    <source>
        <dbReference type="ARBA" id="ARBA00023125"/>
    </source>
</evidence>
<feature type="domain" description="C2H2-type" evidence="17">
    <location>
        <begin position="961"/>
        <end position="989"/>
    </location>
</feature>
<dbReference type="GeneID" id="108567507"/>
<dbReference type="PROSITE" id="PS00028">
    <property type="entry name" value="ZINC_FINGER_C2H2_1"/>
    <property type="match status" value="8"/>
</dbReference>
<evidence type="ECO:0000256" key="1">
    <source>
        <dbReference type="ARBA" id="ARBA00004123"/>
    </source>
</evidence>
<feature type="domain" description="C2H2-type" evidence="17">
    <location>
        <begin position="817"/>
        <end position="844"/>
    </location>
</feature>
<proteinExistence type="inferred from homology"/>
<dbReference type="InterPro" id="IPR013087">
    <property type="entry name" value="Znf_C2H2_type"/>
</dbReference>
<evidence type="ECO:0000256" key="2">
    <source>
        <dbReference type="ARBA" id="ARBA00018517"/>
    </source>
</evidence>
<dbReference type="PANTHER" id="PTHR16515:SF49">
    <property type="entry name" value="GASTRULA ZINC FINGER PROTEIN XLCGF49.1-LIKE-RELATED"/>
    <property type="match status" value="1"/>
</dbReference>
<dbReference type="SUPFAM" id="SSF57667">
    <property type="entry name" value="beta-beta-alpha zinc fingers"/>
    <property type="match status" value="5"/>
</dbReference>
<evidence type="ECO:0000256" key="6">
    <source>
        <dbReference type="ARBA" id="ARBA00022833"/>
    </source>
</evidence>
<evidence type="ECO:0000313" key="18">
    <source>
        <dbReference type="Proteomes" id="UP000695000"/>
    </source>
</evidence>
<sequence>ILVVVIFRSKEESKFKTDGDDLSVSETECREDFQDEPIDNSQHTNSSDLKQDLDPEVVSCYCSASHTDNISTDEHDSLRDSHSIRPVLHKGIQSSDSGADLTEHVKGGDPDNIWHKYWAKHGERLIWDSWIEKYSDYINPDYLEQTPESNQTEVAEHSKSRFNFDKKDLEKNLSIIDENKVLIDNGDNITQRNRSLVRNLSGSDSYDKLNTDISEGWNPLSPSSVDCETEAERLLSSRCGSYASSSIRTIDSMTNVTRMTVSSIDLSESSKSSESFSSVSSVQSSLSSSSEEFEENGDYDIQWNSLWKKHYEEEYLEQYKRFIALQLGKLDDEADGLNHFTHKNVMQSMKILGIERKNSNASSADDSESHAKKRSKKVNKKSVDSVGSLLNKLKMEDVIEADVVKLAEVESMHCDENLMGSMGLPTAFGKQKTPDTPKAVNIAQLEVESSGTNQSSSDRIKAAFNLMGIELDEEQNPKFKGHVDYKMKHIRLQNRQLKLQPKPKHTYFDDDGNEVEDKESDEIVRLTDNSEKKPSFSSNEEDDIDQMIEEEPEIVTSRKRKRKRKLALPVEIKENPTLRKYWERRFSLFSKFDKGIKLDEESWYSVTPEQVAKHTAERCQTDVIVDAFCGAGGNSIQFAFTCERVIAIDIDPKKIELARNNAEVYGVADRIEFIVGDFFKLADSLKADAVFLSPPWGGPEYLTQLSYDLETMLQPVPLTDLLYAARKISQNISLFLPRNSNTYSLLKSAGSGGFVEIEQNFVNKKLIAITAYYNGLIKEIIIIRHARSPQVHIGEYSSPVELAIIVMTNAKAKARNYPCLTCKKKFLSKNDLRKHERIHTGERPYVCKECNLGFRQAGSLKNHMASRHSQLDSSEVYVCNECNKSFPIKERLRLHMRTHTGHKPYACKHCPKTFARGGQLVQHTRTHTGLRPYECKECKTTFTCSANLKLHMKRHQDIRDYVCDICGKSFFRRDALKKHLNCYHDNVKAFHCNICNKNFKGHLPQHMRTHKKHKPHGCAHCGARFAQKSQLTVHQRTHSGEKPYRCQVCWKAFAHSTALKLHTRQHTGEKPFDCILCVNVAFSQLPHLKKHMLCIHKTTKPYVCRYCRSFNKTKSDLEAHFAKCKKYKLENDKVGNDGDEVQPSMPIDKMRLLLAVLLKKISTPQKLKELGFDKKLIDDVLIASIRSSSREPCTDDSITSGERLKQNVQILLEWTVPKEYMEKFKCEQRSTEELLEELTS</sequence>
<evidence type="ECO:0000256" key="15">
    <source>
        <dbReference type="PROSITE-ProRule" id="PRU00042"/>
    </source>
</evidence>
<dbReference type="InterPro" id="IPR050331">
    <property type="entry name" value="Zinc_finger"/>
</dbReference>
<evidence type="ECO:0000256" key="3">
    <source>
        <dbReference type="ARBA" id="ARBA00022723"/>
    </source>
</evidence>
<reference evidence="19" key="1">
    <citation type="submission" date="2025-08" db="UniProtKB">
        <authorList>
            <consortium name="RefSeq"/>
        </authorList>
    </citation>
    <scope>IDENTIFICATION</scope>
    <source>
        <tissue evidence="19">Whole Larva</tissue>
    </source>
</reference>
<evidence type="ECO:0000256" key="14">
    <source>
        <dbReference type="ARBA" id="ARBA00049790"/>
    </source>
</evidence>
<comment type="catalytic activity">
    <reaction evidence="12">
        <text>a 5'-end (N(2),N(7)-dimethyl 5'-triphosphoguanosine)-ribonucleoside in snRNA + S-adenosyl-L-methionine = a 5'-end (N(2),N(2),N(7)-trimethyl 5'-triphosphoguanosine)-ribonucleoside in snRNA + S-adenosyl-L-homocysteine + H(+)</text>
        <dbReference type="Rhea" id="RHEA:78479"/>
        <dbReference type="Rhea" id="RHEA-COMP:19087"/>
        <dbReference type="Rhea" id="RHEA-COMP:19089"/>
        <dbReference type="ChEBI" id="CHEBI:15378"/>
        <dbReference type="ChEBI" id="CHEBI:57856"/>
        <dbReference type="ChEBI" id="CHEBI:59789"/>
        <dbReference type="ChEBI" id="CHEBI:167623"/>
        <dbReference type="ChEBI" id="CHEBI:172880"/>
    </reaction>
    <physiologicalReaction direction="left-to-right" evidence="12">
        <dbReference type="Rhea" id="RHEA:78480"/>
    </physiologicalReaction>
</comment>
<feature type="compositionally biased region" description="Polar residues" evidence="16">
    <location>
        <begin position="39"/>
        <end position="48"/>
    </location>
</feature>
<evidence type="ECO:0000256" key="11">
    <source>
        <dbReference type="ARBA" id="ARBA00048740"/>
    </source>
</evidence>
<dbReference type="Pfam" id="PF00096">
    <property type="entry name" value="zf-C2H2"/>
    <property type="match status" value="6"/>
</dbReference>
<feature type="region of interest" description="Disordered" evidence="16">
    <location>
        <begin position="26"/>
        <end position="50"/>
    </location>
</feature>
<dbReference type="Gene3D" id="3.30.160.60">
    <property type="entry name" value="Classic Zinc Finger"/>
    <property type="match status" value="9"/>
</dbReference>
<keyword evidence="8" id="KW-0539">Nucleus</keyword>
<dbReference type="CDD" id="cd02440">
    <property type="entry name" value="AdoMet_MTases"/>
    <property type="match status" value="1"/>
</dbReference>
<evidence type="ECO:0000256" key="12">
    <source>
        <dbReference type="ARBA" id="ARBA00048763"/>
    </source>
</evidence>
<organism evidence="18 19">
    <name type="scientific">Nicrophorus vespilloides</name>
    <name type="common">Boreal carrion beetle</name>
    <dbReference type="NCBI Taxonomy" id="110193"/>
    <lineage>
        <taxon>Eukaryota</taxon>
        <taxon>Metazoa</taxon>
        <taxon>Ecdysozoa</taxon>
        <taxon>Arthropoda</taxon>
        <taxon>Hexapoda</taxon>
        <taxon>Insecta</taxon>
        <taxon>Pterygota</taxon>
        <taxon>Neoptera</taxon>
        <taxon>Endopterygota</taxon>
        <taxon>Coleoptera</taxon>
        <taxon>Polyphaga</taxon>
        <taxon>Staphyliniformia</taxon>
        <taxon>Silphidae</taxon>
        <taxon>Nicrophorinae</taxon>
        <taxon>Nicrophorus</taxon>
    </lineage>
</organism>
<feature type="domain" description="C2H2-type" evidence="17">
    <location>
        <begin position="990"/>
        <end position="1015"/>
    </location>
</feature>
<feature type="non-terminal residue" evidence="19">
    <location>
        <position position="1"/>
    </location>
</feature>
<keyword evidence="7" id="KW-0238">DNA-binding</keyword>
<evidence type="ECO:0000313" key="19">
    <source>
        <dbReference type="RefSeq" id="XP_017783493.1"/>
    </source>
</evidence>
<evidence type="ECO:0000256" key="4">
    <source>
        <dbReference type="ARBA" id="ARBA00022737"/>
    </source>
</evidence>
<evidence type="ECO:0000256" key="13">
    <source>
        <dbReference type="ARBA" id="ARBA00049075"/>
    </source>
</evidence>
<evidence type="ECO:0000256" key="16">
    <source>
        <dbReference type="SAM" id="MobiDB-lite"/>
    </source>
</evidence>
<dbReference type="InterPro" id="IPR036236">
    <property type="entry name" value="Znf_C2H2_sf"/>
</dbReference>
<name>A0ABM1N9J3_NICVS</name>
<feature type="domain" description="C2H2-type" evidence="17">
    <location>
        <begin position="905"/>
        <end position="932"/>
    </location>
</feature>
<keyword evidence="6" id="KW-0862">Zinc</keyword>
<evidence type="ECO:0000259" key="17">
    <source>
        <dbReference type="PROSITE" id="PS50157"/>
    </source>
</evidence>
<protein>
    <recommendedName>
        <fullName evidence="2">Trimethylguanosine synthase</fullName>
    </recommendedName>
    <alternativeName>
        <fullName evidence="14">Cap-specific guanine-N(2) methyltransferase</fullName>
    </alternativeName>
</protein>
<dbReference type="SUPFAM" id="SSF53335">
    <property type="entry name" value="S-adenosyl-L-methionine-dependent methyltransferases"/>
    <property type="match status" value="1"/>
</dbReference>
<feature type="domain" description="C2H2-type" evidence="17">
    <location>
        <begin position="1044"/>
        <end position="1071"/>
    </location>
</feature>
<evidence type="ECO:0000256" key="10">
    <source>
        <dbReference type="ARBA" id="ARBA00047418"/>
    </source>
</evidence>
<evidence type="ECO:0000256" key="8">
    <source>
        <dbReference type="ARBA" id="ARBA00023242"/>
    </source>
</evidence>
<keyword evidence="4" id="KW-0677">Repeat</keyword>
<feature type="domain" description="C2H2-type" evidence="17">
    <location>
        <begin position="1016"/>
        <end position="1043"/>
    </location>
</feature>
<dbReference type="PANTHER" id="PTHR16515">
    <property type="entry name" value="PR DOMAIN ZINC FINGER PROTEIN"/>
    <property type="match status" value="1"/>
</dbReference>
<keyword evidence="5 15" id="KW-0863">Zinc-finger</keyword>
<feature type="region of interest" description="Disordered" evidence="16">
    <location>
        <begin position="357"/>
        <end position="380"/>
    </location>
</feature>
<comment type="catalytic activity">
    <reaction evidence="10">
        <text>a 5'-end (N(2),N(7)-dimethyl 5'-triphosphoguanosine)-ribonucleoside in snoRNA + S-adenosyl-L-methionine = a 5'-end (N(2),N(2),N(7)-trimethyl 5'-triphosphoguanosine)-ribonucleoside in snoRNA + S-adenosyl-L-homocysteine + H(+)</text>
        <dbReference type="Rhea" id="RHEA:78507"/>
        <dbReference type="Rhea" id="RHEA-COMP:19088"/>
        <dbReference type="Rhea" id="RHEA-COMP:19090"/>
        <dbReference type="ChEBI" id="CHEBI:15378"/>
        <dbReference type="ChEBI" id="CHEBI:57856"/>
        <dbReference type="ChEBI" id="CHEBI:59789"/>
        <dbReference type="ChEBI" id="CHEBI:167623"/>
        <dbReference type="ChEBI" id="CHEBI:172880"/>
    </reaction>
    <physiologicalReaction direction="left-to-right" evidence="10">
        <dbReference type="Rhea" id="RHEA:78508"/>
    </physiologicalReaction>
</comment>
<dbReference type="PROSITE" id="PS50157">
    <property type="entry name" value="ZINC_FINGER_C2H2_2"/>
    <property type="match status" value="9"/>
</dbReference>
<dbReference type="InterPro" id="IPR029063">
    <property type="entry name" value="SAM-dependent_MTases_sf"/>
</dbReference>
<comment type="catalytic activity">
    <reaction evidence="11">
        <text>a 5'-end (N(7)-methyl 5'-triphosphoguanosine)-ribonucleoside in snoRNA + S-adenosyl-L-methionine = a 5'-end (N(2),N(7)-dimethyl 5'-triphosphoguanosine)-ribonucleoside in snoRNA + S-adenosyl-L-homocysteine + H(+)</text>
        <dbReference type="Rhea" id="RHEA:78475"/>
        <dbReference type="Rhea" id="RHEA-COMP:19086"/>
        <dbReference type="Rhea" id="RHEA-COMP:19088"/>
        <dbReference type="ChEBI" id="CHEBI:15378"/>
        <dbReference type="ChEBI" id="CHEBI:57856"/>
        <dbReference type="ChEBI" id="CHEBI:59789"/>
        <dbReference type="ChEBI" id="CHEBI:156461"/>
        <dbReference type="ChEBI" id="CHEBI:172880"/>
    </reaction>
    <physiologicalReaction direction="left-to-right" evidence="11">
        <dbReference type="Rhea" id="RHEA:78476"/>
    </physiologicalReaction>
</comment>
<dbReference type="SMART" id="SM00355">
    <property type="entry name" value="ZnF_C2H2"/>
    <property type="match status" value="11"/>
</dbReference>
<comment type="subcellular location">
    <subcellularLocation>
        <location evidence="1">Nucleus</location>
    </subcellularLocation>
</comment>
<dbReference type="Pfam" id="PF09445">
    <property type="entry name" value="Methyltransf_15"/>
    <property type="match status" value="1"/>
</dbReference>
<feature type="compositionally biased region" description="Basic residues" evidence="16">
    <location>
        <begin position="371"/>
        <end position="380"/>
    </location>
</feature>
<feature type="domain" description="C2H2-type" evidence="17">
    <location>
        <begin position="933"/>
        <end position="960"/>
    </location>
</feature>
<dbReference type="RefSeq" id="XP_017783493.1">
    <property type="nucleotide sequence ID" value="XM_017928004.1"/>
</dbReference>
<accession>A0ABM1N9J3</accession>
<dbReference type="Gene3D" id="3.40.50.150">
    <property type="entry name" value="Vaccinia Virus protein VP39"/>
    <property type="match status" value="1"/>
</dbReference>
<dbReference type="Proteomes" id="UP000695000">
    <property type="component" value="Unplaced"/>
</dbReference>
<keyword evidence="3" id="KW-0479">Metal-binding</keyword>